<accession>A0A645IEF4</accession>
<evidence type="ECO:0000313" key="1">
    <source>
        <dbReference type="EMBL" id="MPN45783.1"/>
    </source>
</evidence>
<dbReference type="EMBL" id="VSSQ01105928">
    <property type="protein sequence ID" value="MPN45783.1"/>
    <property type="molecule type" value="Genomic_DNA"/>
</dbReference>
<protein>
    <submittedName>
        <fullName evidence="1">Uncharacterized protein</fullName>
    </submittedName>
</protein>
<comment type="caution">
    <text evidence="1">The sequence shown here is derived from an EMBL/GenBank/DDBJ whole genome shotgun (WGS) entry which is preliminary data.</text>
</comment>
<organism evidence="1">
    <name type="scientific">bioreactor metagenome</name>
    <dbReference type="NCBI Taxonomy" id="1076179"/>
    <lineage>
        <taxon>unclassified sequences</taxon>
        <taxon>metagenomes</taxon>
        <taxon>ecological metagenomes</taxon>
    </lineage>
</organism>
<sequence length="111" mass="12591">MTKDDLLCNTWHDVLIENGFDSSEAKSLIGFVSWNKGDEFAYLGREITEILSDHEGKVFAKDAVSSSYGDKALLFFDKDISEETAGKMFEAIMNYEQKEVYSSEEVVKELD</sequence>
<gene>
    <name evidence="1" type="ORF">SDC9_193355</name>
</gene>
<name>A0A645IEF4_9ZZZZ</name>
<reference evidence="1" key="1">
    <citation type="submission" date="2019-08" db="EMBL/GenBank/DDBJ databases">
        <authorList>
            <person name="Kucharzyk K."/>
            <person name="Murdoch R.W."/>
            <person name="Higgins S."/>
            <person name="Loffler F."/>
        </authorList>
    </citation>
    <scope>NUCLEOTIDE SEQUENCE</scope>
</reference>
<proteinExistence type="predicted"/>
<dbReference type="AlphaFoldDB" id="A0A645IEF4"/>